<keyword evidence="10" id="KW-1185">Reference proteome</keyword>
<accession>A0A9J8CKL5</accession>
<dbReference type="InterPro" id="IPR045249">
    <property type="entry name" value="HARBI1-like"/>
</dbReference>
<dbReference type="AlphaFoldDB" id="A0A9J8CKL5"/>
<feature type="domain" description="DDE Tnp4" evidence="8">
    <location>
        <begin position="107"/>
        <end position="228"/>
    </location>
</feature>
<protein>
    <recommendedName>
        <fullName evidence="8">DDE Tnp4 domain-containing protein</fullName>
    </recommendedName>
</protein>
<evidence type="ECO:0000256" key="2">
    <source>
        <dbReference type="ARBA" id="ARBA00004123"/>
    </source>
</evidence>
<dbReference type="PANTHER" id="PTHR22930:SF269">
    <property type="entry name" value="NUCLEASE HARBI1-LIKE PROTEIN"/>
    <property type="match status" value="1"/>
</dbReference>
<comment type="similarity">
    <text evidence="3">Belongs to the HARBI1 family.</text>
</comment>
<keyword evidence="5" id="KW-0479">Metal-binding</keyword>
<dbReference type="GO" id="GO:0004518">
    <property type="term" value="F:nuclease activity"/>
    <property type="evidence" value="ECO:0007669"/>
    <property type="project" value="UniProtKB-KW"/>
</dbReference>
<evidence type="ECO:0000256" key="5">
    <source>
        <dbReference type="ARBA" id="ARBA00022723"/>
    </source>
</evidence>
<keyword evidence="4" id="KW-0540">Nuclease</keyword>
<sequence>MSASRFNDLVRRLQPFISYQCTHCMPIDLRQRLAVTLRMLASGANQQTVATSYKLAPCTVSSIVSEICKALWKALQPEFLPCCNVVQWEAIATDFCRLWNFPNCVAGSDYFIYKGAHSIVLLATCDARYRFTMVDVGGYGRKSNGGIFKKSKFGSMMLEQKLNLPPPASLPGTTVTLPHVIVGDAAFPLLNNLSAPFKQTYNCRHSRRVFENSFGILVARWRILGRACVIEWSSVACTRSKLPVMVAFFQSPQGIVPWLNGIVCRG</sequence>
<evidence type="ECO:0000256" key="4">
    <source>
        <dbReference type="ARBA" id="ARBA00022722"/>
    </source>
</evidence>
<dbReference type="GO" id="GO:0046872">
    <property type="term" value="F:metal ion binding"/>
    <property type="evidence" value="ECO:0007669"/>
    <property type="project" value="UniProtKB-KW"/>
</dbReference>
<evidence type="ECO:0000313" key="10">
    <source>
        <dbReference type="Proteomes" id="UP001108240"/>
    </source>
</evidence>
<name>A0A9J8CKL5_CYPCA</name>
<evidence type="ECO:0000313" key="9">
    <source>
        <dbReference type="Ensembl" id="ENSCCRP00000170592.1"/>
    </source>
</evidence>
<dbReference type="GO" id="GO:0016787">
    <property type="term" value="F:hydrolase activity"/>
    <property type="evidence" value="ECO:0007669"/>
    <property type="project" value="UniProtKB-KW"/>
</dbReference>
<evidence type="ECO:0000259" key="8">
    <source>
        <dbReference type="Pfam" id="PF13359"/>
    </source>
</evidence>
<dbReference type="InterPro" id="IPR027806">
    <property type="entry name" value="HARBI1_dom"/>
</dbReference>
<dbReference type="GO" id="GO:0005634">
    <property type="term" value="C:nucleus"/>
    <property type="evidence" value="ECO:0007669"/>
    <property type="project" value="UniProtKB-SubCell"/>
</dbReference>
<dbReference type="Ensembl" id="ENSCCRT00000197011.1">
    <property type="protein sequence ID" value="ENSCCRP00000170592.1"/>
    <property type="gene ID" value="ENSCCRG00000061084.1"/>
</dbReference>
<reference evidence="9" key="1">
    <citation type="submission" date="2025-08" db="UniProtKB">
        <authorList>
            <consortium name="Ensembl"/>
        </authorList>
    </citation>
    <scope>IDENTIFICATION</scope>
</reference>
<evidence type="ECO:0000256" key="1">
    <source>
        <dbReference type="ARBA" id="ARBA00001968"/>
    </source>
</evidence>
<comment type="subcellular location">
    <subcellularLocation>
        <location evidence="2">Nucleus</location>
    </subcellularLocation>
</comment>
<evidence type="ECO:0000256" key="7">
    <source>
        <dbReference type="ARBA" id="ARBA00023242"/>
    </source>
</evidence>
<keyword evidence="7" id="KW-0539">Nucleus</keyword>
<comment type="cofactor">
    <cofactor evidence="1">
        <name>a divalent metal cation</name>
        <dbReference type="ChEBI" id="CHEBI:60240"/>
    </cofactor>
</comment>
<dbReference type="Pfam" id="PF13359">
    <property type="entry name" value="DDE_Tnp_4"/>
    <property type="match status" value="1"/>
</dbReference>
<organism evidence="9 10">
    <name type="scientific">Cyprinus carpio carpio</name>
    <dbReference type="NCBI Taxonomy" id="630221"/>
    <lineage>
        <taxon>Eukaryota</taxon>
        <taxon>Metazoa</taxon>
        <taxon>Chordata</taxon>
        <taxon>Craniata</taxon>
        <taxon>Vertebrata</taxon>
        <taxon>Euteleostomi</taxon>
        <taxon>Actinopterygii</taxon>
        <taxon>Neopterygii</taxon>
        <taxon>Teleostei</taxon>
        <taxon>Ostariophysi</taxon>
        <taxon>Cypriniformes</taxon>
        <taxon>Cyprinidae</taxon>
        <taxon>Cyprininae</taxon>
        <taxon>Cyprinus</taxon>
    </lineage>
</organism>
<reference evidence="9" key="2">
    <citation type="submission" date="2025-09" db="UniProtKB">
        <authorList>
            <consortium name="Ensembl"/>
        </authorList>
    </citation>
    <scope>IDENTIFICATION</scope>
</reference>
<dbReference type="PANTHER" id="PTHR22930">
    <property type="match status" value="1"/>
</dbReference>
<dbReference type="GeneTree" id="ENSGT00940000164115"/>
<dbReference type="Proteomes" id="UP001108240">
    <property type="component" value="Unplaced"/>
</dbReference>
<dbReference type="OMA" id="RWHISIN"/>
<keyword evidence="6" id="KW-0378">Hydrolase</keyword>
<proteinExistence type="inferred from homology"/>
<evidence type="ECO:0000256" key="6">
    <source>
        <dbReference type="ARBA" id="ARBA00022801"/>
    </source>
</evidence>
<evidence type="ECO:0000256" key="3">
    <source>
        <dbReference type="ARBA" id="ARBA00006958"/>
    </source>
</evidence>